<keyword evidence="3 5" id="KW-0699">rRNA-binding</keyword>
<dbReference type="Gene3D" id="1.10.287.10">
    <property type="entry name" value="S15/NS1, RNA-binding"/>
    <property type="match status" value="1"/>
</dbReference>
<dbReference type="InterPro" id="IPR000589">
    <property type="entry name" value="Ribosomal_uS15"/>
</dbReference>
<evidence type="ECO:0000313" key="6">
    <source>
        <dbReference type="EMBL" id="MDM5147897.1"/>
    </source>
</evidence>
<comment type="function">
    <text evidence="3">Forms an intersubunit bridge (bridge B4) with the 23S rRNA of the 50S subunit in the ribosome.</text>
</comment>
<dbReference type="InterPro" id="IPR009068">
    <property type="entry name" value="uS15_NS1_RNA-bd_sf"/>
</dbReference>
<dbReference type="Pfam" id="PF00312">
    <property type="entry name" value="Ribosomal_S15"/>
    <property type="match status" value="1"/>
</dbReference>
<comment type="function">
    <text evidence="3 5">One of the primary rRNA binding proteins, it binds directly to 16S rRNA where it helps nucleate assembly of the platform of the 30S subunit by binding and bridging several RNA helices of the 16S rRNA.</text>
</comment>
<comment type="subunit">
    <text evidence="3">Part of the 30S ribosomal subunit. Forms a bridge to the 50S subunit in the 70S ribosome, contacting the 23S rRNA.</text>
</comment>
<keyword evidence="3 5" id="KW-0694">RNA-binding</keyword>
<keyword evidence="2 3" id="KW-0687">Ribonucleoprotein</keyword>
<dbReference type="Proteomes" id="UP001168167">
    <property type="component" value="Unassembled WGS sequence"/>
</dbReference>
<sequence length="90" mass="10121">MNAEDIASTSGKINDLRLHDKDVGSSQVQIARLTARIMHLTGHLANHKKDNHTRRGLMAMISRRRRLTAYLKRNAPDVHSKTLAALGLRK</sequence>
<name>A0ABT7QMF6_9GAMM</name>
<organism evidence="6 7">
    <name type="scientific">Candidatus Doriopsillibacter californiensis</name>
    <dbReference type="NCBI Taxonomy" id="2970740"/>
    <lineage>
        <taxon>Bacteria</taxon>
        <taxon>Pseudomonadati</taxon>
        <taxon>Pseudomonadota</taxon>
        <taxon>Gammaproteobacteria</taxon>
        <taxon>Candidatus Tethybacterales</taxon>
        <taxon>Candidatus Persebacteraceae</taxon>
        <taxon>Candidatus Doriopsillibacter</taxon>
    </lineage>
</organism>
<comment type="similarity">
    <text evidence="3 4">Belongs to the universal ribosomal protein uS15 family.</text>
</comment>
<dbReference type="SUPFAM" id="SSF47060">
    <property type="entry name" value="S15/NS1 RNA-binding domain"/>
    <property type="match status" value="1"/>
</dbReference>
<evidence type="ECO:0000256" key="5">
    <source>
        <dbReference type="RuleBase" id="RU004524"/>
    </source>
</evidence>
<dbReference type="PANTHER" id="PTHR23321:SF26">
    <property type="entry name" value="SMALL RIBOSOMAL SUBUNIT PROTEIN US15M"/>
    <property type="match status" value="1"/>
</dbReference>
<protein>
    <recommendedName>
        <fullName evidence="3">Small ribosomal subunit protein uS15</fullName>
    </recommendedName>
</protein>
<dbReference type="PANTHER" id="PTHR23321">
    <property type="entry name" value="RIBOSOMAL PROTEIN S15, BACTERIAL AND ORGANELLAR"/>
    <property type="match status" value="1"/>
</dbReference>
<evidence type="ECO:0000313" key="7">
    <source>
        <dbReference type="Proteomes" id="UP001168167"/>
    </source>
</evidence>
<evidence type="ECO:0000256" key="4">
    <source>
        <dbReference type="RuleBase" id="RU003919"/>
    </source>
</evidence>
<accession>A0ABT7QMF6</accession>
<dbReference type="SMART" id="SM01387">
    <property type="entry name" value="Ribosomal_S15"/>
    <property type="match status" value="1"/>
</dbReference>
<gene>
    <name evidence="3 6" type="primary">rpsO</name>
    <name evidence="6" type="ORF">NQX30_05890</name>
</gene>
<evidence type="ECO:0000256" key="3">
    <source>
        <dbReference type="HAMAP-Rule" id="MF_01343"/>
    </source>
</evidence>
<dbReference type="CDD" id="cd00353">
    <property type="entry name" value="Ribosomal_S15p_S13e"/>
    <property type="match status" value="1"/>
</dbReference>
<reference evidence="6" key="1">
    <citation type="submission" date="2022-08" db="EMBL/GenBank/DDBJ databases">
        <authorList>
            <person name="Dzunkova M."/>
            <person name="La Clair J."/>
            <person name="Tyml T."/>
            <person name="Doud D."/>
            <person name="Schulz F."/>
            <person name="Piquer S."/>
            <person name="Porcel Sanchis D."/>
            <person name="Osborn A."/>
            <person name="Robinson D."/>
            <person name="Louie K.B."/>
            <person name="Bowen B.P."/>
            <person name="Bowers R."/>
            <person name="Lee J."/>
            <person name="Arnau Llombart V."/>
            <person name="Diaz Villanueva W."/>
            <person name="Gosliner T."/>
            <person name="Northen T."/>
            <person name="Cheng J.-F."/>
            <person name="Burkart M.D."/>
            <person name="Woyke T."/>
        </authorList>
    </citation>
    <scope>NUCLEOTIDE SEQUENCE</scope>
    <source>
        <strain evidence="6">Df01</strain>
    </source>
</reference>
<evidence type="ECO:0000256" key="1">
    <source>
        <dbReference type="ARBA" id="ARBA00022980"/>
    </source>
</evidence>
<dbReference type="PROSITE" id="PS00362">
    <property type="entry name" value="RIBOSOMAL_S15"/>
    <property type="match status" value="1"/>
</dbReference>
<keyword evidence="7" id="KW-1185">Reference proteome</keyword>
<evidence type="ECO:0000256" key="2">
    <source>
        <dbReference type="ARBA" id="ARBA00023274"/>
    </source>
</evidence>
<proteinExistence type="inferred from homology"/>
<keyword evidence="1 3" id="KW-0689">Ribosomal protein</keyword>
<dbReference type="NCBIfam" id="TIGR00952">
    <property type="entry name" value="S15_bact"/>
    <property type="match status" value="1"/>
</dbReference>
<dbReference type="Gene3D" id="6.10.250.3130">
    <property type="match status" value="1"/>
</dbReference>
<dbReference type="InterPro" id="IPR005290">
    <property type="entry name" value="Ribosomal_uS15_bac-type"/>
</dbReference>
<comment type="caution">
    <text evidence="6">The sequence shown here is derived from an EMBL/GenBank/DDBJ whole genome shotgun (WGS) entry which is preliminary data.</text>
</comment>
<dbReference type="EMBL" id="JANQAO010000003">
    <property type="protein sequence ID" value="MDM5147897.1"/>
    <property type="molecule type" value="Genomic_DNA"/>
</dbReference>
<reference evidence="6" key="2">
    <citation type="journal article" date="2023" name="Microbiome">
        <title>Synthase-selected sorting approach identifies a beta-lactone synthase in a nudibranch symbiotic bacterium.</title>
        <authorList>
            <person name="Dzunkova M."/>
            <person name="La Clair J.J."/>
            <person name="Tyml T."/>
            <person name="Doud D."/>
            <person name="Schulz F."/>
            <person name="Piquer-Esteban S."/>
            <person name="Porcel Sanchis D."/>
            <person name="Osborn A."/>
            <person name="Robinson D."/>
            <person name="Louie K.B."/>
            <person name="Bowen B.P."/>
            <person name="Bowers R.M."/>
            <person name="Lee J."/>
            <person name="Arnau V."/>
            <person name="Diaz-Villanueva W."/>
            <person name="Stepanauskas R."/>
            <person name="Gosliner T."/>
            <person name="Date S.V."/>
            <person name="Northen T.R."/>
            <person name="Cheng J.F."/>
            <person name="Burkart M.D."/>
            <person name="Woyke T."/>
        </authorList>
    </citation>
    <scope>NUCLEOTIDE SEQUENCE</scope>
    <source>
        <strain evidence="6">Df01</strain>
    </source>
</reference>
<dbReference type="GO" id="GO:0005840">
    <property type="term" value="C:ribosome"/>
    <property type="evidence" value="ECO:0007669"/>
    <property type="project" value="UniProtKB-KW"/>
</dbReference>
<dbReference type="HAMAP" id="MF_01343_B">
    <property type="entry name" value="Ribosomal_uS15_B"/>
    <property type="match status" value="1"/>
</dbReference>